<gene>
    <name evidence="8" type="ORF">MICPUCDRAFT_32766</name>
</gene>
<evidence type="ECO:0000256" key="1">
    <source>
        <dbReference type="ARBA" id="ARBA00000582"/>
    </source>
</evidence>
<dbReference type="Pfam" id="PF00406">
    <property type="entry name" value="ADK"/>
    <property type="match status" value="1"/>
</dbReference>
<dbReference type="NCBIfam" id="TIGR01351">
    <property type="entry name" value="adk"/>
    <property type="match status" value="1"/>
</dbReference>
<dbReference type="SUPFAM" id="SSF52540">
    <property type="entry name" value="P-loop containing nucleoside triphosphate hydrolases"/>
    <property type="match status" value="1"/>
</dbReference>
<evidence type="ECO:0000313" key="8">
    <source>
        <dbReference type="EMBL" id="EEH57554.1"/>
    </source>
</evidence>
<dbReference type="eggNOG" id="KOG3078">
    <property type="taxonomic scope" value="Eukaryota"/>
</dbReference>
<evidence type="ECO:0000256" key="6">
    <source>
        <dbReference type="ARBA" id="ARBA00022777"/>
    </source>
</evidence>
<dbReference type="KEGG" id="mpp:MICPUCDRAFT_32766"/>
<dbReference type="PANTHER" id="PTHR23359">
    <property type="entry name" value="NUCLEOTIDE KINASE"/>
    <property type="match status" value="1"/>
</dbReference>
<proteinExistence type="inferred from homology"/>
<evidence type="ECO:0000313" key="9">
    <source>
        <dbReference type="Proteomes" id="UP000001876"/>
    </source>
</evidence>
<dbReference type="InterPro" id="IPR036193">
    <property type="entry name" value="ADK_active_lid_dom_sf"/>
</dbReference>
<dbReference type="Proteomes" id="UP000001876">
    <property type="component" value="Unassembled WGS sequence"/>
</dbReference>
<evidence type="ECO:0000256" key="7">
    <source>
        <dbReference type="RuleBase" id="RU003330"/>
    </source>
</evidence>
<keyword evidence="6 7" id="KW-0418">Kinase</keyword>
<dbReference type="OrthoDB" id="439792at2759"/>
<dbReference type="OMA" id="YHEMLDG"/>
<dbReference type="SUPFAM" id="SSF57774">
    <property type="entry name" value="Microbial and mitochondrial ADK, insert 'zinc finger' domain"/>
    <property type="match status" value="1"/>
</dbReference>
<keyword evidence="5" id="KW-0547">Nucleotide-binding</keyword>
<dbReference type="Gene3D" id="3.40.50.300">
    <property type="entry name" value="P-loop containing nucleotide triphosphate hydrolases"/>
    <property type="match status" value="1"/>
</dbReference>
<dbReference type="InterPro" id="IPR000850">
    <property type="entry name" value="Adenylat/UMP-CMP_kin"/>
</dbReference>
<evidence type="ECO:0000256" key="5">
    <source>
        <dbReference type="ARBA" id="ARBA00022741"/>
    </source>
</evidence>
<dbReference type="EC" id="2.7.4.3" evidence="3"/>
<dbReference type="STRING" id="564608.C1MPL8"/>
<dbReference type="CDD" id="cd01428">
    <property type="entry name" value="ADK"/>
    <property type="match status" value="1"/>
</dbReference>
<evidence type="ECO:0000256" key="4">
    <source>
        <dbReference type="ARBA" id="ARBA00022679"/>
    </source>
</evidence>
<keyword evidence="9" id="KW-1185">Reference proteome</keyword>
<name>C1MPL8_MICPC</name>
<keyword evidence="4 7" id="KW-0808">Transferase</keyword>
<comment type="catalytic activity">
    <reaction evidence="1">
        <text>AMP + ATP = 2 ADP</text>
        <dbReference type="Rhea" id="RHEA:12973"/>
        <dbReference type="ChEBI" id="CHEBI:30616"/>
        <dbReference type="ChEBI" id="CHEBI:456215"/>
        <dbReference type="ChEBI" id="CHEBI:456216"/>
        <dbReference type="EC" id="2.7.4.3"/>
    </reaction>
</comment>
<dbReference type="EMBL" id="GG663738">
    <property type="protein sequence ID" value="EEH57554.1"/>
    <property type="molecule type" value="Genomic_DNA"/>
</dbReference>
<dbReference type="InterPro" id="IPR006259">
    <property type="entry name" value="Adenyl_kin_sub"/>
</dbReference>
<dbReference type="InterPro" id="IPR027417">
    <property type="entry name" value="P-loop_NTPase"/>
</dbReference>
<dbReference type="GO" id="GO:0004017">
    <property type="term" value="F:AMP kinase activity"/>
    <property type="evidence" value="ECO:0007669"/>
    <property type="project" value="UniProtKB-EC"/>
</dbReference>
<dbReference type="GeneID" id="9683415"/>
<dbReference type="InterPro" id="IPR033690">
    <property type="entry name" value="Adenylat_kinase_CS"/>
</dbReference>
<dbReference type="AlphaFoldDB" id="C1MPL8"/>
<evidence type="ECO:0000256" key="3">
    <source>
        <dbReference type="ARBA" id="ARBA00012955"/>
    </source>
</evidence>
<reference evidence="8 9" key="1">
    <citation type="journal article" date="2009" name="Science">
        <title>Green evolution and dynamic adaptations revealed by genomes of the marine picoeukaryotes Micromonas.</title>
        <authorList>
            <person name="Worden A.Z."/>
            <person name="Lee J.H."/>
            <person name="Mock T."/>
            <person name="Rouze P."/>
            <person name="Simmons M.P."/>
            <person name="Aerts A.L."/>
            <person name="Allen A.E."/>
            <person name="Cuvelier M.L."/>
            <person name="Derelle E."/>
            <person name="Everett M.V."/>
            <person name="Foulon E."/>
            <person name="Grimwood J."/>
            <person name="Gundlach H."/>
            <person name="Henrissat B."/>
            <person name="Napoli C."/>
            <person name="McDonald S.M."/>
            <person name="Parker M.S."/>
            <person name="Rombauts S."/>
            <person name="Salamov A."/>
            <person name="Von Dassow P."/>
            <person name="Badger J.H."/>
            <person name="Coutinho P.M."/>
            <person name="Demir E."/>
            <person name="Dubchak I."/>
            <person name="Gentemann C."/>
            <person name="Eikrem W."/>
            <person name="Gready J.E."/>
            <person name="John U."/>
            <person name="Lanier W."/>
            <person name="Lindquist E.A."/>
            <person name="Lucas S."/>
            <person name="Mayer K.F."/>
            <person name="Moreau H."/>
            <person name="Not F."/>
            <person name="Otillar R."/>
            <person name="Panaud O."/>
            <person name="Pangilinan J."/>
            <person name="Paulsen I."/>
            <person name="Piegu B."/>
            <person name="Poliakov A."/>
            <person name="Robbens S."/>
            <person name="Schmutz J."/>
            <person name="Toulza E."/>
            <person name="Wyss T."/>
            <person name="Zelensky A."/>
            <person name="Zhou K."/>
            <person name="Armbrust E.V."/>
            <person name="Bhattacharya D."/>
            <person name="Goodenough U.W."/>
            <person name="Van de Peer Y."/>
            <person name="Grigoriev I.V."/>
        </authorList>
    </citation>
    <scope>NUCLEOTIDE SEQUENCE [LARGE SCALE GENOMIC DNA]</scope>
    <source>
        <strain evidence="8 9">CCMP1545</strain>
    </source>
</reference>
<dbReference type="HAMAP" id="MF_00235">
    <property type="entry name" value="Adenylate_kinase_Adk"/>
    <property type="match status" value="1"/>
</dbReference>
<dbReference type="RefSeq" id="XP_003057603.1">
    <property type="nucleotide sequence ID" value="XM_003057557.1"/>
</dbReference>
<sequence length="265" mass="28420">MASFTLTASSAIATPRARFAAGGDASRAELRARARAPARSSSPRDRASAVVALAAATKTPKRVVIAGAPASGKGTQCELIVEKFGLVHISAGDLLRAAVAEGTPAGLEAKAYMDRGDLVPDEVVVTMVKDALDCEEAEENGWLLDGYPRSASQADAIEKEGITPDVFLLLNVPDEMLIERVVGRRLDPETGAIYHVKFFPPPEDVVDRLTIRSDDTEEKAKNRLAVHHSNVEAVVGRYEGKIREIDGDRAKTEVFAEIASILDEM</sequence>
<organism evidence="9">
    <name type="scientific">Micromonas pusilla (strain CCMP1545)</name>
    <name type="common">Picoplanktonic green alga</name>
    <dbReference type="NCBI Taxonomy" id="564608"/>
    <lineage>
        <taxon>Eukaryota</taxon>
        <taxon>Viridiplantae</taxon>
        <taxon>Chlorophyta</taxon>
        <taxon>Mamiellophyceae</taxon>
        <taxon>Mamiellales</taxon>
        <taxon>Mamiellaceae</taxon>
        <taxon>Micromonas</taxon>
    </lineage>
</organism>
<protein>
    <recommendedName>
        <fullName evidence="3">adenylate kinase</fullName>
        <ecNumber evidence="3">2.7.4.3</ecNumber>
    </recommendedName>
</protein>
<dbReference type="GO" id="GO:0005524">
    <property type="term" value="F:ATP binding"/>
    <property type="evidence" value="ECO:0007669"/>
    <property type="project" value="InterPro"/>
</dbReference>
<accession>C1MPL8</accession>
<evidence type="ECO:0000256" key="2">
    <source>
        <dbReference type="ARBA" id="ARBA00007220"/>
    </source>
</evidence>
<dbReference type="PROSITE" id="PS00113">
    <property type="entry name" value="ADENYLATE_KINASE"/>
    <property type="match status" value="1"/>
</dbReference>
<dbReference type="PRINTS" id="PR00094">
    <property type="entry name" value="ADENYLTKNASE"/>
</dbReference>
<comment type="similarity">
    <text evidence="2 7">Belongs to the adenylate kinase family.</text>
</comment>